<evidence type="ECO:0000256" key="6">
    <source>
        <dbReference type="ARBA" id="ARBA00022840"/>
    </source>
</evidence>
<protein>
    <submittedName>
        <fullName evidence="11">Branched-chain amino acid ABC transporter ATP-binding protein/permease</fullName>
    </submittedName>
</protein>
<evidence type="ECO:0000256" key="4">
    <source>
        <dbReference type="ARBA" id="ARBA00022692"/>
    </source>
</evidence>
<feature type="transmembrane region" description="Helical" evidence="9">
    <location>
        <begin position="75"/>
        <end position="94"/>
    </location>
</feature>
<evidence type="ECO:0000256" key="7">
    <source>
        <dbReference type="ARBA" id="ARBA00022989"/>
    </source>
</evidence>
<dbReference type="InterPro" id="IPR051120">
    <property type="entry name" value="ABC_AA/LPS_Transport"/>
</dbReference>
<keyword evidence="2" id="KW-0813">Transport</keyword>
<dbReference type="CDD" id="cd03219">
    <property type="entry name" value="ABC_Mj1267_LivG_branched"/>
    <property type="match status" value="1"/>
</dbReference>
<name>A0A4R5B4M7_9ACTN</name>
<proteinExistence type="predicted"/>
<evidence type="ECO:0000256" key="8">
    <source>
        <dbReference type="ARBA" id="ARBA00023136"/>
    </source>
</evidence>
<keyword evidence="7 9" id="KW-1133">Transmembrane helix</keyword>
<feature type="transmembrane region" description="Helical" evidence="9">
    <location>
        <begin position="174"/>
        <end position="191"/>
    </location>
</feature>
<evidence type="ECO:0000256" key="2">
    <source>
        <dbReference type="ARBA" id="ARBA00022448"/>
    </source>
</evidence>
<dbReference type="SMART" id="SM00382">
    <property type="entry name" value="AAA"/>
    <property type="match status" value="1"/>
</dbReference>
<dbReference type="GO" id="GO:0015658">
    <property type="term" value="F:branched-chain amino acid transmembrane transporter activity"/>
    <property type="evidence" value="ECO:0007669"/>
    <property type="project" value="InterPro"/>
</dbReference>
<evidence type="ECO:0000256" key="9">
    <source>
        <dbReference type="SAM" id="Phobius"/>
    </source>
</evidence>
<dbReference type="InterPro" id="IPR001851">
    <property type="entry name" value="ABC_transp_permease"/>
</dbReference>
<feature type="transmembrane region" description="Helical" evidence="9">
    <location>
        <begin position="47"/>
        <end position="68"/>
    </location>
</feature>
<dbReference type="RefSeq" id="WP_132199685.1">
    <property type="nucleotide sequence ID" value="NZ_SMKY01000116.1"/>
</dbReference>
<dbReference type="InterPro" id="IPR003439">
    <property type="entry name" value="ABC_transporter-like_ATP-bd"/>
</dbReference>
<evidence type="ECO:0000313" key="12">
    <source>
        <dbReference type="Proteomes" id="UP000295578"/>
    </source>
</evidence>
<dbReference type="Proteomes" id="UP000295578">
    <property type="component" value="Unassembled WGS sequence"/>
</dbReference>
<dbReference type="GO" id="GO:0005524">
    <property type="term" value="F:ATP binding"/>
    <property type="evidence" value="ECO:0007669"/>
    <property type="project" value="UniProtKB-KW"/>
</dbReference>
<dbReference type="SUPFAM" id="SSF52540">
    <property type="entry name" value="P-loop containing nucleoside triphosphate hydrolases"/>
    <property type="match status" value="1"/>
</dbReference>
<dbReference type="InterPro" id="IPR003593">
    <property type="entry name" value="AAA+_ATPase"/>
</dbReference>
<keyword evidence="4 9" id="KW-0812">Transmembrane</keyword>
<dbReference type="GO" id="GO:0016887">
    <property type="term" value="F:ATP hydrolysis activity"/>
    <property type="evidence" value="ECO:0007669"/>
    <property type="project" value="InterPro"/>
</dbReference>
<dbReference type="EMBL" id="SMKY01000116">
    <property type="protein sequence ID" value="TDD79256.1"/>
    <property type="molecule type" value="Genomic_DNA"/>
</dbReference>
<evidence type="ECO:0000256" key="5">
    <source>
        <dbReference type="ARBA" id="ARBA00022741"/>
    </source>
</evidence>
<dbReference type="AlphaFoldDB" id="A0A4R5B4M7"/>
<evidence type="ECO:0000256" key="3">
    <source>
        <dbReference type="ARBA" id="ARBA00022475"/>
    </source>
</evidence>
<reference evidence="11 12" key="1">
    <citation type="submission" date="2019-03" db="EMBL/GenBank/DDBJ databases">
        <title>Draft genome sequences of novel Actinobacteria.</title>
        <authorList>
            <person name="Sahin N."/>
            <person name="Ay H."/>
            <person name="Saygin H."/>
        </authorList>
    </citation>
    <scope>NUCLEOTIDE SEQUENCE [LARGE SCALE GENOMIC DNA]</scope>
    <source>
        <strain evidence="11 12">DSM 45941</strain>
    </source>
</reference>
<dbReference type="InterPro" id="IPR043428">
    <property type="entry name" value="LivM-like"/>
</dbReference>
<keyword evidence="3" id="KW-1003">Cell membrane</keyword>
<comment type="caution">
    <text evidence="11">The sequence shown here is derived from an EMBL/GenBank/DDBJ whole genome shotgun (WGS) entry which is preliminary data.</text>
</comment>
<dbReference type="OrthoDB" id="4350300at2"/>
<feature type="transmembrane region" description="Helical" evidence="9">
    <location>
        <begin position="21"/>
        <end position="41"/>
    </location>
</feature>
<gene>
    <name evidence="11" type="ORF">E1293_23885</name>
</gene>
<accession>A0A4R5B4M7</accession>
<sequence>MAALTRTLLPRARRAGPGPSAGVREVALVAVFAVVALLPLIAGDRFWTRKLFVIAVMSIVAVGLNLVLGYAGEYALGQVGIFAAGAYVTGVLTATYHWNAWLAMLAGVAAAALTGLVASVPGLRVGGWYFALTSLFIATVIPQTVRLAPGPTGGELGLAGIDRPQIAGHPLSTPALYILVLAVLGLALLGLRNLTRSTWGLAFACLRRGDVCLRSAGMSPVRVRLTIYLFAAVLAGAGGVVYPFLDGFISPDAFPLSLSILIIGATIIGGSDAVWAPVVGVAILQLVPELSDRFDKYALLIYGLALVAGSLLLPRGLVAPLRRAASAVLRPARSAEPPAGSADAAVARLARGDGAILEVRGLNKAFGGLRAVSDVSFTARPGQITAVIGANGCGKTTTLNLVSGFYRADAGHVSLGGTAVEGRAPHRIVRDRLARTFQTPMLLTDRTALENVMAGMLAHAPVPAAAAVLGLPSARRTRERFRRDAADLLAFAGLGPLAGQDADTLSPGRQRLLEVARALAGSPSVLLLDEPAAGLVGAEVGELAGLLRAVRAAGVAVVLVEHNMRLVMDLADHVVVLDTGTVLATGTPGEVRADPAVARSYLGAAATRPATRKEDR</sequence>
<dbReference type="GO" id="GO:0005886">
    <property type="term" value="C:plasma membrane"/>
    <property type="evidence" value="ECO:0007669"/>
    <property type="project" value="UniProtKB-SubCell"/>
</dbReference>
<feature type="transmembrane region" description="Helical" evidence="9">
    <location>
        <begin position="127"/>
        <end position="145"/>
    </location>
</feature>
<dbReference type="Pfam" id="PF12399">
    <property type="entry name" value="BCA_ABC_TP_C"/>
    <property type="match status" value="1"/>
</dbReference>
<organism evidence="11 12">
    <name type="scientific">Actinomadura darangshiensis</name>
    <dbReference type="NCBI Taxonomy" id="705336"/>
    <lineage>
        <taxon>Bacteria</taxon>
        <taxon>Bacillati</taxon>
        <taxon>Actinomycetota</taxon>
        <taxon>Actinomycetes</taxon>
        <taxon>Streptosporangiales</taxon>
        <taxon>Thermomonosporaceae</taxon>
        <taxon>Actinomadura</taxon>
    </lineage>
</organism>
<dbReference type="CDD" id="cd06581">
    <property type="entry name" value="TM_PBP1_LivM_like"/>
    <property type="match status" value="1"/>
</dbReference>
<dbReference type="Pfam" id="PF00005">
    <property type="entry name" value="ABC_tran"/>
    <property type="match status" value="1"/>
</dbReference>
<evidence type="ECO:0000256" key="1">
    <source>
        <dbReference type="ARBA" id="ARBA00004651"/>
    </source>
</evidence>
<comment type="subcellular location">
    <subcellularLocation>
        <location evidence="1">Cell membrane</location>
        <topology evidence="1">Multi-pass membrane protein</topology>
    </subcellularLocation>
</comment>
<dbReference type="PROSITE" id="PS50893">
    <property type="entry name" value="ABC_TRANSPORTER_2"/>
    <property type="match status" value="1"/>
</dbReference>
<keyword evidence="5" id="KW-0547">Nucleotide-binding</keyword>
<keyword evidence="12" id="KW-1185">Reference proteome</keyword>
<feature type="domain" description="ABC transporter" evidence="10">
    <location>
        <begin position="357"/>
        <end position="604"/>
    </location>
</feature>
<keyword evidence="6 11" id="KW-0067">ATP-binding</keyword>
<feature type="transmembrane region" description="Helical" evidence="9">
    <location>
        <begin position="299"/>
        <end position="318"/>
    </location>
</feature>
<dbReference type="PANTHER" id="PTHR45772">
    <property type="entry name" value="CONSERVED COMPONENT OF ABC TRANSPORTER FOR NATURAL AMINO ACIDS-RELATED"/>
    <property type="match status" value="1"/>
</dbReference>
<evidence type="ECO:0000313" key="11">
    <source>
        <dbReference type="EMBL" id="TDD79256.1"/>
    </source>
</evidence>
<evidence type="ECO:0000259" key="10">
    <source>
        <dbReference type="PROSITE" id="PS50893"/>
    </source>
</evidence>
<dbReference type="Gene3D" id="3.40.50.300">
    <property type="entry name" value="P-loop containing nucleotide triphosphate hydrolases"/>
    <property type="match status" value="1"/>
</dbReference>
<feature type="transmembrane region" description="Helical" evidence="9">
    <location>
        <begin position="257"/>
        <end position="287"/>
    </location>
</feature>
<feature type="transmembrane region" description="Helical" evidence="9">
    <location>
        <begin position="225"/>
        <end position="245"/>
    </location>
</feature>
<dbReference type="InterPro" id="IPR032823">
    <property type="entry name" value="BCA_ABC_TP_C"/>
</dbReference>
<dbReference type="InterPro" id="IPR027417">
    <property type="entry name" value="P-loop_NTPase"/>
</dbReference>
<feature type="transmembrane region" description="Helical" evidence="9">
    <location>
        <begin position="100"/>
        <end position="120"/>
    </location>
</feature>
<keyword evidence="8 9" id="KW-0472">Membrane</keyword>
<dbReference type="Pfam" id="PF02653">
    <property type="entry name" value="BPD_transp_2"/>
    <property type="match status" value="1"/>
</dbReference>